<evidence type="ECO:0000313" key="9">
    <source>
        <dbReference type="Ensembl" id="ENSOCUP00000026858.2"/>
    </source>
</evidence>
<dbReference type="FunCoup" id="U3KNP9">
    <property type="interactions" value="7"/>
</dbReference>
<dbReference type="InterPro" id="IPR050143">
    <property type="entry name" value="TRIM/RBCC"/>
</dbReference>
<evidence type="ECO:0000256" key="4">
    <source>
        <dbReference type="PROSITE-ProRule" id="PRU00024"/>
    </source>
</evidence>
<dbReference type="InterPro" id="IPR043136">
    <property type="entry name" value="B30.2/SPRY_sf"/>
</dbReference>
<dbReference type="HOGENOM" id="CLU_013137_6_1_1"/>
<dbReference type="SUPFAM" id="SSF57850">
    <property type="entry name" value="RING/U-box"/>
    <property type="match status" value="1"/>
</dbReference>
<feature type="domain" description="B box-type" evidence="7">
    <location>
        <begin position="134"/>
        <end position="175"/>
    </location>
</feature>
<keyword evidence="5" id="KW-0175">Coiled coil</keyword>
<feature type="domain" description="RING-type" evidence="6">
    <location>
        <begin position="59"/>
        <end position="100"/>
    </location>
</feature>
<dbReference type="InterPro" id="IPR000315">
    <property type="entry name" value="Znf_B-box"/>
</dbReference>
<dbReference type="PROSITE" id="PS50119">
    <property type="entry name" value="ZF_BBOX"/>
    <property type="match status" value="1"/>
</dbReference>
<dbReference type="CDD" id="cd15829">
    <property type="entry name" value="SPRY_PRY_TRIM75"/>
    <property type="match status" value="1"/>
</dbReference>
<dbReference type="SMART" id="SM00336">
    <property type="entry name" value="BBOX"/>
    <property type="match status" value="1"/>
</dbReference>
<keyword evidence="2 4" id="KW-0863">Zinc-finger</keyword>
<dbReference type="PaxDb" id="9986-ENSOCUP00000026858"/>
<dbReference type="FunFam" id="2.60.120.920:FF:000004">
    <property type="entry name" value="Butyrophilin subfamily 1 member A1"/>
    <property type="match status" value="1"/>
</dbReference>
<dbReference type="Gene3D" id="3.30.160.60">
    <property type="entry name" value="Classic Zinc Finger"/>
    <property type="match status" value="1"/>
</dbReference>
<dbReference type="Gene3D" id="2.60.120.920">
    <property type="match status" value="1"/>
</dbReference>
<dbReference type="PROSITE" id="PS50089">
    <property type="entry name" value="ZF_RING_2"/>
    <property type="match status" value="1"/>
</dbReference>
<evidence type="ECO:0000259" key="8">
    <source>
        <dbReference type="PROSITE" id="PS50188"/>
    </source>
</evidence>
<dbReference type="PANTHER" id="PTHR24103">
    <property type="entry name" value="E3 UBIQUITIN-PROTEIN LIGASE TRIM"/>
    <property type="match status" value="1"/>
</dbReference>
<reference evidence="9 10" key="1">
    <citation type="journal article" date="2011" name="Nature">
        <title>A high-resolution map of human evolutionary constraint using 29 mammals.</title>
        <authorList>
            <person name="Lindblad-Toh K."/>
            <person name="Garber M."/>
            <person name="Zuk O."/>
            <person name="Lin M.F."/>
            <person name="Parker B.J."/>
            <person name="Washietl S."/>
            <person name="Kheradpour P."/>
            <person name="Ernst J."/>
            <person name="Jordan G."/>
            <person name="Mauceli E."/>
            <person name="Ward L.D."/>
            <person name="Lowe C.B."/>
            <person name="Holloway A.K."/>
            <person name="Clamp M."/>
            <person name="Gnerre S."/>
            <person name="Alfoldi J."/>
            <person name="Beal K."/>
            <person name="Chang J."/>
            <person name="Clawson H."/>
            <person name="Cuff J."/>
            <person name="Di Palma F."/>
            <person name="Fitzgerald S."/>
            <person name="Flicek P."/>
            <person name="Guttman M."/>
            <person name="Hubisz M.J."/>
            <person name="Jaffe D.B."/>
            <person name="Jungreis I."/>
            <person name="Kent W.J."/>
            <person name="Kostka D."/>
            <person name="Lara M."/>
            <person name="Martins A.L."/>
            <person name="Massingham T."/>
            <person name="Moltke I."/>
            <person name="Raney B.J."/>
            <person name="Rasmussen M.D."/>
            <person name="Robinson J."/>
            <person name="Stark A."/>
            <person name="Vilella A.J."/>
            <person name="Wen J."/>
            <person name="Xie X."/>
            <person name="Zody M.C."/>
            <person name="Baldwin J."/>
            <person name="Bloom T."/>
            <person name="Chin C.W."/>
            <person name="Heiman D."/>
            <person name="Nicol R."/>
            <person name="Nusbaum C."/>
            <person name="Young S."/>
            <person name="Wilkinson J."/>
            <person name="Worley K.C."/>
            <person name="Kovar C.L."/>
            <person name="Muzny D.M."/>
            <person name="Gibbs R.A."/>
            <person name="Cree A."/>
            <person name="Dihn H.H."/>
            <person name="Fowler G."/>
            <person name="Jhangiani S."/>
            <person name="Joshi V."/>
            <person name="Lee S."/>
            <person name="Lewis L.R."/>
            <person name="Nazareth L.V."/>
            <person name="Okwuonu G."/>
            <person name="Santibanez J."/>
            <person name="Warren W.C."/>
            <person name="Mardis E.R."/>
            <person name="Weinstock G.M."/>
            <person name="Wilson R.K."/>
            <person name="Delehaunty K."/>
            <person name="Dooling D."/>
            <person name="Fronik C."/>
            <person name="Fulton L."/>
            <person name="Fulton B."/>
            <person name="Graves T."/>
            <person name="Minx P."/>
            <person name="Sodergren E."/>
            <person name="Birney E."/>
            <person name="Margulies E.H."/>
            <person name="Herrero J."/>
            <person name="Green E.D."/>
            <person name="Haussler D."/>
            <person name="Siepel A."/>
            <person name="Goldman N."/>
            <person name="Pollard K.S."/>
            <person name="Pedersen J.S."/>
            <person name="Lander E.S."/>
            <person name="Kellis M."/>
        </authorList>
    </citation>
    <scope>NUCLEOTIDE SEQUENCE [LARGE SCALE GENOMIC DNA]</scope>
    <source>
        <strain evidence="10">Thorbecke</strain>
    </source>
</reference>
<sequence length="509" mass="57692">MDKNIFRTQDSEIQGSTCLSLEGICAATPQKSPAQAHTCTQGQMAEASALATLQEVIKCPICLDDLRQPITTECGHNFCSSCIKETWTYAERSFPCPVCRHQCKQRLITINTQLGRMVSTVRLLQPKSEAERQGESPRCEKHSQILTLFCEEDLEVLCHQCAQLPDHEGHHVRPITEAAADHRGRIQSYTQPLRRQVADLQKQLAIQERELLGLSEKVKSSRQQVSSEYESVSLLLRNTEEVVLSRLDEDEDDLQHQHNASMTDISDHISALNRLLTELAEKIVMPEVELLAAIKGTLNMYGNLKPPEPCSFRVRVPEAIIPLSYPAMQKFREDITLDPETAHPKVYLFEDKRHAIFMKRKQSVPPNPKRFEIYPAVLGSEAFNSGRHYWEVQVGSKTRWAVGVCTESLPRSVKQSQAEQNGCWTIQLHHGNYVACGTEPVTLLLKEKPRGIGVYLDCDLGEISFYNLSDRSYIHSFMYNFPEVLKPYFYVGRDSKPLGVCQVTMTDKC</sequence>
<dbReference type="GeneTree" id="ENSGT00940000162839"/>
<dbReference type="SMART" id="SM00184">
    <property type="entry name" value="RING"/>
    <property type="match status" value="1"/>
</dbReference>
<protein>
    <recommendedName>
        <fullName evidence="11">Tripartite motif containing 62</fullName>
    </recommendedName>
</protein>
<dbReference type="Pfam" id="PF00622">
    <property type="entry name" value="SPRY"/>
    <property type="match status" value="1"/>
</dbReference>
<evidence type="ECO:0000259" key="7">
    <source>
        <dbReference type="PROSITE" id="PS50119"/>
    </source>
</evidence>
<dbReference type="InterPro" id="IPR035785">
    <property type="entry name" value="SPRY/PRY_TRIM75"/>
</dbReference>
<dbReference type="PRINTS" id="PR01407">
    <property type="entry name" value="BUTYPHLNCDUF"/>
</dbReference>
<dbReference type="InterPro" id="IPR013083">
    <property type="entry name" value="Znf_RING/FYVE/PHD"/>
</dbReference>
<dbReference type="InterPro" id="IPR003877">
    <property type="entry name" value="SPRY_dom"/>
</dbReference>
<dbReference type="InterPro" id="IPR003879">
    <property type="entry name" value="Butyrophylin_SPRY"/>
</dbReference>
<dbReference type="Pfam" id="PF13765">
    <property type="entry name" value="PRY"/>
    <property type="match status" value="1"/>
</dbReference>
<dbReference type="InterPro" id="IPR017907">
    <property type="entry name" value="Znf_RING_CS"/>
</dbReference>
<dbReference type="InterPro" id="IPR013320">
    <property type="entry name" value="ConA-like_dom_sf"/>
</dbReference>
<dbReference type="SMR" id="U3KNP9"/>
<feature type="domain" description="B30.2/SPRY" evidence="8">
    <location>
        <begin position="315"/>
        <end position="507"/>
    </location>
</feature>
<dbReference type="AlphaFoldDB" id="U3KNP9"/>
<reference evidence="9" key="2">
    <citation type="submission" date="2025-08" db="UniProtKB">
        <authorList>
            <consortium name="Ensembl"/>
        </authorList>
    </citation>
    <scope>IDENTIFICATION</scope>
    <source>
        <strain evidence="9">Thorbecke</strain>
    </source>
</reference>
<dbReference type="Bgee" id="ENSOCUG00000029651">
    <property type="expression patterns" value="Expressed in ovary"/>
</dbReference>
<dbReference type="InterPro" id="IPR001870">
    <property type="entry name" value="B30.2/SPRY"/>
</dbReference>
<dbReference type="Proteomes" id="UP000001811">
    <property type="component" value="Unplaced"/>
</dbReference>
<proteinExistence type="predicted"/>
<dbReference type="GO" id="GO:0008270">
    <property type="term" value="F:zinc ion binding"/>
    <property type="evidence" value="ECO:0007669"/>
    <property type="project" value="UniProtKB-KW"/>
</dbReference>
<keyword evidence="1" id="KW-0479">Metal-binding</keyword>
<dbReference type="Gene3D" id="3.30.40.10">
    <property type="entry name" value="Zinc/RING finger domain, C3HC4 (zinc finger)"/>
    <property type="match status" value="1"/>
</dbReference>
<evidence type="ECO:0000256" key="2">
    <source>
        <dbReference type="ARBA" id="ARBA00022771"/>
    </source>
</evidence>
<evidence type="ECO:0000256" key="5">
    <source>
        <dbReference type="SAM" id="Coils"/>
    </source>
</evidence>
<dbReference type="PROSITE" id="PS50188">
    <property type="entry name" value="B302_SPRY"/>
    <property type="match status" value="1"/>
</dbReference>
<dbReference type="eggNOG" id="KOG2177">
    <property type="taxonomic scope" value="Eukaryota"/>
</dbReference>
<name>U3KNP9_RABIT</name>
<dbReference type="InParanoid" id="U3KNP9"/>
<keyword evidence="3" id="KW-0862">Zinc</keyword>
<evidence type="ECO:0000256" key="1">
    <source>
        <dbReference type="ARBA" id="ARBA00022723"/>
    </source>
</evidence>
<feature type="coiled-coil region" evidence="5">
    <location>
        <begin position="197"/>
        <end position="224"/>
    </location>
</feature>
<dbReference type="Pfam" id="PF15227">
    <property type="entry name" value="zf-C3HC4_4"/>
    <property type="match status" value="1"/>
</dbReference>
<dbReference type="SMART" id="SM00449">
    <property type="entry name" value="SPRY"/>
    <property type="match status" value="1"/>
</dbReference>
<accession>U3KNP9</accession>
<dbReference type="SUPFAM" id="SSF57845">
    <property type="entry name" value="B-box zinc-binding domain"/>
    <property type="match status" value="1"/>
</dbReference>
<keyword evidence="10" id="KW-1185">Reference proteome</keyword>
<evidence type="ECO:0000259" key="6">
    <source>
        <dbReference type="PROSITE" id="PS50089"/>
    </source>
</evidence>
<dbReference type="SUPFAM" id="SSF49899">
    <property type="entry name" value="Concanavalin A-like lectins/glucanases"/>
    <property type="match status" value="1"/>
</dbReference>
<dbReference type="PROSITE" id="PS00518">
    <property type="entry name" value="ZF_RING_1"/>
    <property type="match status" value="1"/>
</dbReference>
<dbReference type="InterPro" id="IPR001841">
    <property type="entry name" value="Znf_RING"/>
</dbReference>
<organism evidence="9 10">
    <name type="scientific">Oryctolagus cuniculus</name>
    <name type="common">Rabbit</name>
    <dbReference type="NCBI Taxonomy" id="9986"/>
    <lineage>
        <taxon>Eukaryota</taxon>
        <taxon>Metazoa</taxon>
        <taxon>Chordata</taxon>
        <taxon>Craniata</taxon>
        <taxon>Vertebrata</taxon>
        <taxon>Euteleostomi</taxon>
        <taxon>Mammalia</taxon>
        <taxon>Eutheria</taxon>
        <taxon>Euarchontoglires</taxon>
        <taxon>Glires</taxon>
        <taxon>Lagomorpha</taxon>
        <taxon>Leporidae</taxon>
        <taxon>Oryctolagus</taxon>
    </lineage>
</organism>
<dbReference type="SMART" id="SM00589">
    <property type="entry name" value="PRY"/>
    <property type="match status" value="1"/>
</dbReference>
<evidence type="ECO:0000256" key="3">
    <source>
        <dbReference type="ARBA" id="ARBA00022833"/>
    </source>
</evidence>
<evidence type="ECO:0008006" key="11">
    <source>
        <dbReference type="Google" id="ProtNLM"/>
    </source>
</evidence>
<evidence type="ECO:0000313" key="10">
    <source>
        <dbReference type="Proteomes" id="UP000001811"/>
    </source>
</evidence>
<reference evidence="9" key="3">
    <citation type="submission" date="2025-09" db="UniProtKB">
        <authorList>
            <consortium name="Ensembl"/>
        </authorList>
    </citation>
    <scope>IDENTIFICATION</scope>
    <source>
        <strain evidence="9">Thorbecke</strain>
    </source>
</reference>
<dbReference type="Ensembl" id="ENSOCUT00000033810.2">
    <property type="protein sequence ID" value="ENSOCUP00000026858.2"/>
    <property type="gene ID" value="ENSOCUG00000029651.2"/>
</dbReference>
<dbReference type="InterPro" id="IPR006574">
    <property type="entry name" value="PRY"/>
</dbReference>
<dbReference type="Pfam" id="PF00643">
    <property type="entry name" value="zf-B_box"/>
    <property type="match status" value="1"/>
</dbReference>